<reference evidence="2" key="1">
    <citation type="submission" date="2016-10" db="EMBL/GenBank/DDBJ databases">
        <authorList>
            <person name="Varghese N."/>
            <person name="Submissions S."/>
        </authorList>
    </citation>
    <scope>NUCLEOTIDE SEQUENCE [LARGE SCALE GENOMIC DNA]</scope>
    <source>
        <strain evidence="2">DSM 22703</strain>
    </source>
</reference>
<keyword evidence="2" id="KW-1185">Reference proteome</keyword>
<dbReference type="AlphaFoldDB" id="A0A1G5ZJ15"/>
<evidence type="ECO:0000313" key="2">
    <source>
        <dbReference type="Proteomes" id="UP000198756"/>
    </source>
</evidence>
<gene>
    <name evidence="1" type="ORF">SAMN03080617_03880</name>
</gene>
<dbReference type="STRING" id="279824.SAMN03080617_03880"/>
<accession>A0A1G5ZJ15</accession>
<dbReference type="InterPro" id="IPR015943">
    <property type="entry name" value="WD40/YVTN_repeat-like_dom_sf"/>
</dbReference>
<name>A0A1G5ZJ15_9BACT</name>
<evidence type="ECO:0008006" key="3">
    <source>
        <dbReference type="Google" id="ProtNLM"/>
    </source>
</evidence>
<protein>
    <recommendedName>
        <fullName evidence="3">Sortilin N-terminal domain-containing protein</fullName>
    </recommendedName>
</protein>
<sequence>MAPNNPNKIFVNMWQHRRYPWFFESGGESSGLYVTHDGGDNWKKLNAEDMGRASVNYSPMKAYIPTITHVVYQSQRPFPLDQWK</sequence>
<evidence type="ECO:0000313" key="1">
    <source>
        <dbReference type="EMBL" id="SDA94273.1"/>
    </source>
</evidence>
<dbReference type="EMBL" id="FMXE01000039">
    <property type="protein sequence ID" value="SDA94273.1"/>
    <property type="molecule type" value="Genomic_DNA"/>
</dbReference>
<dbReference type="Proteomes" id="UP000198756">
    <property type="component" value="Unassembled WGS sequence"/>
</dbReference>
<dbReference type="InterPro" id="IPR036278">
    <property type="entry name" value="Sialidase_sf"/>
</dbReference>
<proteinExistence type="predicted"/>
<organism evidence="1 2">
    <name type="scientific">Algoriphagus alkaliphilus</name>
    <dbReference type="NCBI Taxonomy" id="279824"/>
    <lineage>
        <taxon>Bacteria</taxon>
        <taxon>Pseudomonadati</taxon>
        <taxon>Bacteroidota</taxon>
        <taxon>Cytophagia</taxon>
        <taxon>Cytophagales</taxon>
        <taxon>Cyclobacteriaceae</taxon>
        <taxon>Algoriphagus</taxon>
    </lineage>
</organism>
<dbReference type="Gene3D" id="2.130.10.10">
    <property type="entry name" value="YVTN repeat-like/Quinoprotein amine dehydrogenase"/>
    <property type="match status" value="1"/>
</dbReference>
<dbReference type="SUPFAM" id="SSF50939">
    <property type="entry name" value="Sialidases"/>
    <property type="match status" value="1"/>
</dbReference>